<evidence type="ECO:0000259" key="2">
    <source>
        <dbReference type="Pfam" id="PF11790"/>
    </source>
</evidence>
<evidence type="ECO:0000313" key="3">
    <source>
        <dbReference type="EMBL" id="KAJ4496162.1"/>
    </source>
</evidence>
<sequence>MRVALLSASIMASLFANSLEAPIPRAERPLLRRTVNAKRGIAFSDTTTSDLSNAANTAISWEYNWAVTPPTNLPSGIEHVPMQWGQANIEAFENNVKVAGAKYVLGFNEPEQPGQSNINATAAASLWQKYMNPLSASGIKIGAPAVSSAPEGKTWLDDFFSACDQKCKIDFLPLHWYGQGSQYFLGYLSDMHTAFPEYNLWVTEFADTTMNNEATVQTFLTDSIQKMDALSYVERYSWFDYSRSTTDLLDDNGALNDLGKAYIQ</sequence>
<dbReference type="GO" id="GO:0009277">
    <property type="term" value="C:fungal-type cell wall"/>
    <property type="evidence" value="ECO:0007669"/>
    <property type="project" value="TreeGrafter"/>
</dbReference>
<dbReference type="GO" id="GO:0071966">
    <property type="term" value="P:fungal-type cell wall polysaccharide metabolic process"/>
    <property type="evidence" value="ECO:0007669"/>
    <property type="project" value="TreeGrafter"/>
</dbReference>
<feature type="domain" description="Asl1-like glycosyl hydrolase catalytic" evidence="2">
    <location>
        <begin position="40"/>
        <end position="262"/>
    </location>
</feature>
<dbReference type="AlphaFoldDB" id="A0A9W9E1T0"/>
<dbReference type="EMBL" id="JANVFS010000001">
    <property type="protein sequence ID" value="KAJ4496162.1"/>
    <property type="molecule type" value="Genomic_DNA"/>
</dbReference>
<protein>
    <recommendedName>
        <fullName evidence="2">Asl1-like glycosyl hydrolase catalytic domain-containing protein</fullName>
    </recommendedName>
</protein>
<dbReference type="InterPro" id="IPR017853">
    <property type="entry name" value="GH"/>
</dbReference>
<organism evidence="3 4">
    <name type="scientific">Lentinula lateritia</name>
    <dbReference type="NCBI Taxonomy" id="40482"/>
    <lineage>
        <taxon>Eukaryota</taxon>
        <taxon>Fungi</taxon>
        <taxon>Dikarya</taxon>
        <taxon>Basidiomycota</taxon>
        <taxon>Agaricomycotina</taxon>
        <taxon>Agaricomycetes</taxon>
        <taxon>Agaricomycetidae</taxon>
        <taxon>Agaricales</taxon>
        <taxon>Marasmiineae</taxon>
        <taxon>Omphalotaceae</taxon>
        <taxon>Lentinula</taxon>
    </lineage>
</organism>
<keyword evidence="1" id="KW-0732">Signal</keyword>
<reference evidence="3" key="1">
    <citation type="submission" date="2022-08" db="EMBL/GenBank/DDBJ databases">
        <authorList>
            <consortium name="DOE Joint Genome Institute"/>
            <person name="Min B."/>
            <person name="Riley R."/>
            <person name="Sierra-Patev S."/>
            <person name="Naranjo-Ortiz M."/>
            <person name="Looney B."/>
            <person name="Konkel Z."/>
            <person name="Slot J.C."/>
            <person name="Sakamoto Y."/>
            <person name="Steenwyk J.L."/>
            <person name="Rokas A."/>
            <person name="Carro J."/>
            <person name="Camarero S."/>
            <person name="Ferreira P."/>
            <person name="Molpeceres G."/>
            <person name="Ruiz-Duenas F.J."/>
            <person name="Serrano A."/>
            <person name="Henrissat B."/>
            <person name="Drula E."/>
            <person name="Hughes K.W."/>
            <person name="Mata J.L."/>
            <person name="Ishikawa N.K."/>
            <person name="Vargas-Isla R."/>
            <person name="Ushijima S."/>
            <person name="Smith C.A."/>
            <person name="Ahrendt S."/>
            <person name="Andreopoulos W."/>
            <person name="He G."/>
            <person name="Labutti K."/>
            <person name="Lipzen A."/>
            <person name="Ng V."/>
            <person name="Sandor L."/>
            <person name="Barry K."/>
            <person name="Martinez A.T."/>
            <person name="Xiao Y."/>
            <person name="Gibbons J.G."/>
            <person name="Terashima K."/>
            <person name="Hibbett D.S."/>
            <person name="Grigoriev I.V."/>
        </authorList>
    </citation>
    <scope>NUCLEOTIDE SEQUENCE</scope>
    <source>
        <strain evidence="3">Sp2 HRB7682 ss15</strain>
    </source>
</reference>
<accession>A0A9W9E1T0</accession>
<dbReference type="PANTHER" id="PTHR34154">
    <property type="entry name" value="ALKALI-SENSITIVE LINKAGE PROTEIN 1"/>
    <property type="match status" value="1"/>
</dbReference>
<name>A0A9W9E1T0_9AGAR</name>
<dbReference type="PANTHER" id="PTHR34154:SF3">
    <property type="entry name" value="ALKALI-SENSITIVE LINKAGE PROTEIN 1"/>
    <property type="match status" value="1"/>
</dbReference>
<comment type="caution">
    <text evidence="3">The sequence shown here is derived from an EMBL/GenBank/DDBJ whole genome shotgun (WGS) entry which is preliminary data.</text>
</comment>
<dbReference type="SUPFAM" id="SSF51445">
    <property type="entry name" value="(Trans)glycosidases"/>
    <property type="match status" value="1"/>
</dbReference>
<reference evidence="3" key="2">
    <citation type="journal article" date="2023" name="Proc. Natl. Acad. Sci. U.S.A.">
        <title>A global phylogenomic analysis of the shiitake genus Lentinula.</title>
        <authorList>
            <person name="Sierra-Patev S."/>
            <person name="Min B."/>
            <person name="Naranjo-Ortiz M."/>
            <person name="Looney B."/>
            <person name="Konkel Z."/>
            <person name="Slot J.C."/>
            <person name="Sakamoto Y."/>
            <person name="Steenwyk J.L."/>
            <person name="Rokas A."/>
            <person name="Carro J."/>
            <person name="Camarero S."/>
            <person name="Ferreira P."/>
            <person name="Molpeceres G."/>
            <person name="Ruiz-Duenas F.J."/>
            <person name="Serrano A."/>
            <person name="Henrissat B."/>
            <person name="Drula E."/>
            <person name="Hughes K.W."/>
            <person name="Mata J.L."/>
            <person name="Ishikawa N.K."/>
            <person name="Vargas-Isla R."/>
            <person name="Ushijima S."/>
            <person name="Smith C.A."/>
            <person name="Donoghue J."/>
            <person name="Ahrendt S."/>
            <person name="Andreopoulos W."/>
            <person name="He G."/>
            <person name="LaButti K."/>
            <person name="Lipzen A."/>
            <person name="Ng V."/>
            <person name="Riley R."/>
            <person name="Sandor L."/>
            <person name="Barry K."/>
            <person name="Martinez A.T."/>
            <person name="Xiao Y."/>
            <person name="Gibbons J.G."/>
            <person name="Terashima K."/>
            <person name="Grigoriev I.V."/>
            <person name="Hibbett D."/>
        </authorList>
    </citation>
    <scope>NUCLEOTIDE SEQUENCE</scope>
    <source>
        <strain evidence="3">Sp2 HRB7682 ss15</strain>
    </source>
</reference>
<feature type="chain" id="PRO_5040982877" description="Asl1-like glycosyl hydrolase catalytic domain-containing protein" evidence="1">
    <location>
        <begin position="17"/>
        <end position="264"/>
    </location>
</feature>
<gene>
    <name evidence="3" type="ORF">C8J55DRAFT_539397</name>
</gene>
<dbReference type="Gene3D" id="3.20.20.80">
    <property type="entry name" value="Glycosidases"/>
    <property type="match status" value="1"/>
</dbReference>
<dbReference type="Pfam" id="PF11790">
    <property type="entry name" value="Glyco_hydro_cc"/>
    <property type="match status" value="1"/>
</dbReference>
<feature type="signal peptide" evidence="1">
    <location>
        <begin position="1"/>
        <end position="16"/>
    </location>
</feature>
<dbReference type="InterPro" id="IPR053183">
    <property type="entry name" value="ASL1"/>
</dbReference>
<dbReference type="InterPro" id="IPR024655">
    <property type="entry name" value="Asl1_glyco_hydro_catalytic"/>
</dbReference>
<evidence type="ECO:0000256" key="1">
    <source>
        <dbReference type="SAM" id="SignalP"/>
    </source>
</evidence>
<proteinExistence type="predicted"/>
<dbReference type="Proteomes" id="UP001150238">
    <property type="component" value="Unassembled WGS sequence"/>
</dbReference>
<evidence type="ECO:0000313" key="4">
    <source>
        <dbReference type="Proteomes" id="UP001150238"/>
    </source>
</evidence>